<dbReference type="AlphaFoldDB" id="A0A8X6WW09"/>
<dbReference type="InterPro" id="IPR009668">
    <property type="entry name" value="RNA_pol-assoc_fac_A49-like"/>
</dbReference>
<evidence type="ECO:0000313" key="7">
    <source>
        <dbReference type="Proteomes" id="UP000886998"/>
    </source>
</evidence>
<dbReference type="Pfam" id="PF06870">
    <property type="entry name" value="RNA_pol_I_A49"/>
    <property type="match status" value="1"/>
</dbReference>
<evidence type="ECO:0000256" key="1">
    <source>
        <dbReference type="ARBA" id="ARBA00004604"/>
    </source>
</evidence>
<keyword evidence="3" id="KW-0240">DNA-directed RNA polymerase</keyword>
<protein>
    <recommendedName>
        <fullName evidence="8">DNA-directed RNA polymerase I subunit RPA49</fullName>
    </recommendedName>
</protein>
<organism evidence="6 7">
    <name type="scientific">Trichonephila inaurata madagascariensis</name>
    <dbReference type="NCBI Taxonomy" id="2747483"/>
    <lineage>
        <taxon>Eukaryota</taxon>
        <taxon>Metazoa</taxon>
        <taxon>Ecdysozoa</taxon>
        <taxon>Arthropoda</taxon>
        <taxon>Chelicerata</taxon>
        <taxon>Arachnida</taxon>
        <taxon>Araneae</taxon>
        <taxon>Araneomorphae</taxon>
        <taxon>Entelegynae</taxon>
        <taxon>Araneoidea</taxon>
        <taxon>Nephilidae</taxon>
        <taxon>Trichonephila</taxon>
        <taxon>Trichonephila inaurata</taxon>
    </lineage>
</organism>
<evidence type="ECO:0000256" key="4">
    <source>
        <dbReference type="ARBA" id="ARBA00023163"/>
    </source>
</evidence>
<dbReference type="GO" id="GO:0006351">
    <property type="term" value="P:DNA-templated transcription"/>
    <property type="evidence" value="ECO:0007669"/>
    <property type="project" value="InterPro"/>
</dbReference>
<keyword evidence="7" id="KW-1185">Reference proteome</keyword>
<proteinExistence type="inferred from homology"/>
<evidence type="ECO:0000313" key="6">
    <source>
        <dbReference type="EMBL" id="GFY41091.1"/>
    </source>
</evidence>
<dbReference type="GO" id="GO:0003677">
    <property type="term" value="F:DNA binding"/>
    <property type="evidence" value="ECO:0007669"/>
    <property type="project" value="InterPro"/>
</dbReference>
<gene>
    <name evidence="6" type="ORF">TNIN_340121</name>
</gene>
<reference evidence="6" key="1">
    <citation type="submission" date="2020-08" db="EMBL/GenBank/DDBJ databases">
        <title>Multicomponent nature underlies the extraordinary mechanical properties of spider dragline silk.</title>
        <authorList>
            <person name="Kono N."/>
            <person name="Nakamura H."/>
            <person name="Mori M."/>
            <person name="Yoshida Y."/>
            <person name="Ohtoshi R."/>
            <person name="Malay A.D."/>
            <person name="Moran D.A.P."/>
            <person name="Tomita M."/>
            <person name="Numata K."/>
            <person name="Arakawa K."/>
        </authorList>
    </citation>
    <scope>NUCLEOTIDE SEQUENCE</scope>
</reference>
<dbReference type="GO" id="GO:0000428">
    <property type="term" value="C:DNA-directed RNA polymerase complex"/>
    <property type="evidence" value="ECO:0007669"/>
    <property type="project" value="UniProtKB-KW"/>
</dbReference>
<comment type="similarity">
    <text evidence="2">Belongs to the eukaryotic RPA49/POLR1E RNA polymerase subunit family.</text>
</comment>
<comment type="subcellular location">
    <subcellularLocation>
        <location evidence="1">Nucleus</location>
        <location evidence="1">Nucleolus</location>
    </subcellularLocation>
</comment>
<dbReference type="EMBL" id="BMAV01002271">
    <property type="protein sequence ID" value="GFY41091.1"/>
    <property type="molecule type" value="Genomic_DNA"/>
</dbReference>
<accession>A0A8X6WW09</accession>
<name>A0A8X6WW09_9ARAC</name>
<evidence type="ECO:0000256" key="2">
    <source>
        <dbReference type="ARBA" id="ARBA00009430"/>
    </source>
</evidence>
<keyword evidence="4" id="KW-0804">Transcription</keyword>
<keyword evidence="5" id="KW-0539">Nucleus</keyword>
<comment type="caution">
    <text evidence="6">The sequence shown here is derived from an EMBL/GenBank/DDBJ whole genome shotgun (WGS) entry which is preliminary data.</text>
</comment>
<evidence type="ECO:0000256" key="5">
    <source>
        <dbReference type="ARBA" id="ARBA00023242"/>
    </source>
</evidence>
<evidence type="ECO:0008006" key="8">
    <source>
        <dbReference type="Google" id="ProtNLM"/>
    </source>
</evidence>
<dbReference type="Proteomes" id="UP000886998">
    <property type="component" value="Unassembled WGS sequence"/>
</dbReference>
<dbReference type="OrthoDB" id="277398at2759"/>
<sequence>MSMKFQSYKCSLNTCAKPKKILVASNNVLQYAGSNYEGTVSDITSSLLKVGVYNKNTHKFKIYNVDFFRLKPLLKCHFDLTATKESLNISNKDLHLTFGTKNRKRTIKAAMGFDLLSDNSMQSVISSQISRNSLEAIVEESKQESEIIPSQNKEAKSVEEIYNIYDIISKEEYCSLDSEANIFYNVSREDLQQWKSETKFCNFIIHYLETKFHSISPHVAKLLQYLHYMIIMLKTTYKDLRKKDPFPNIPQPYKKSLTDRYLVNRAMPQKQKDKLLAHAMVLALILNNYHIDGKIWTSSTHIPMTRVVLVAYLLGCHVHNKRNEGTKSIELKLPLYKYEPKGKKRY</sequence>
<dbReference type="GO" id="GO:0005730">
    <property type="term" value="C:nucleolus"/>
    <property type="evidence" value="ECO:0007669"/>
    <property type="project" value="UniProtKB-SubCell"/>
</dbReference>
<evidence type="ECO:0000256" key="3">
    <source>
        <dbReference type="ARBA" id="ARBA00022478"/>
    </source>
</evidence>
<dbReference type="PANTHER" id="PTHR14440">
    <property type="entry name" value="DNA-DIRECTED RNA POLYMERASE I SUBUNIT RPA49"/>
    <property type="match status" value="1"/>
</dbReference>